<dbReference type="AlphaFoldDB" id="A0A927CH36"/>
<dbReference type="Proteomes" id="UP000639396">
    <property type="component" value="Unassembled WGS sequence"/>
</dbReference>
<evidence type="ECO:0000313" key="3">
    <source>
        <dbReference type="Proteomes" id="UP000639396"/>
    </source>
</evidence>
<comment type="caution">
    <text evidence="2">The sequence shown here is derived from an EMBL/GenBank/DDBJ whole genome shotgun (WGS) entry which is preliminary data.</text>
</comment>
<dbReference type="SUPFAM" id="SSF56300">
    <property type="entry name" value="Metallo-dependent phosphatases"/>
    <property type="match status" value="1"/>
</dbReference>
<sequence>MAKPVIRFGIMADVHQDLMFNAEKRLQEFILRMNAERVDFIIQLGDFCHPIPENGSFLSIWNEFNGPRYHVLGNHDMDKNDKKTVMSFIGMDRSYYSFDRGPYHFVVLDANYIKLEDREIDYEFGNYVRHPGHIDHISAEQLEWLGQDLAGTNKPTFIFSHQNLDDSELGIKNGEQVRAILRTANEAAGFRKVVACLNGHNHLDGVKVIDDIYYIHINSMSYYYMGPTFNVIRYSEALTRKYPILAQSAPYEDPLYAIVTLEPGLLTIEGKESGFVGPAPIDCGHVNTAGGHRVTANISRRQLKY</sequence>
<dbReference type="InterPro" id="IPR029052">
    <property type="entry name" value="Metallo-depent_PP-like"/>
</dbReference>
<dbReference type="PANTHER" id="PTHR43143">
    <property type="entry name" value="METALLOPHOSPHOESTERASE, CALCINEURIN SUPERFAMILY"/>
    <property type="match status" value="1"/>
</dbReference>
<keyword evidence="3" id="KW-1185">Reference proteome</keyword>
<dbReference type="PANTHER" id="PTHR43143:SF1">
    <property type="entry name" value="SERINE_THREONINE-PROTEIN PHOSPHATASE CPPED1"/>
    <property type="match status" value="1"/>
</dbReference>
<evidence type="ECO:0000259" key="1">
    <source>
        <dbReference type="Pfam" id="PF00149"/>
    </source>
</evidence>
<accession>A0A927CH36</accession>
<organism evidence="2 3">
    <name type="scientific">Paenibacillus oceani</name>
    <dbReference type="NCBI Taxonomy" id="2772510"/>
    <lineage>
        <taxon>Bacteria</taxon>
        <taxon>Bacillati</taxon>
        <taxon>Bacillota</taxon>
        <taxon>Bacilli</taxon>
        <taxon>Bacillales</taxon>
        <taxon>Paenibacillaceae</taxon>
        <taxon>Paenibacillus</taxon>
    </lineage>
</organism>
<gene>
    <name evidence="2" type="ORF">IDH45_31380</name>
</gene>
<evidence type="ECO:0000313" key="2">
    <source>
        <dbReference type="EMBL" id="MBD2866482.1"/>
    </source>
</evidence>
<protein>
    <submittedName>
        <fullName evidence="2">Metallophosphoesterase</fullName>
    </submittedName>
</protein>
<reference evidence="2" key="1">
    <citation type="submission" date="2020-09" db="EMBL/GenBank/DDBJ databases">
        <title>A novel bacterium of genus Paenibacillus, isolated from South China Sea.</title>
        <authorList>
            <person name="Huang H."/>
            <person name="Mo K."/>
            <person name="Hu Y."/>
        </authorList>
    </citation>
    <scope>NUCLEOTIDE SEQUENCE</scope>
    <source>
        <strain evidence="2">IB182363</strain>
    </source>
</reference>
<dbReference type="RefSeq" id="WP_190932100.1">
    <property type="nucleotide sequence ID" value="NZ_JACXJA010000060.1"/>
</dbReference>
<dbReference type="Pfam" id="PF00149">
    <property type="entry name" value="Metallophos"/>
    <property type="match status" value="1"/>
</dbReference>
<dbReference type="GO" id="GO:0016787">
    <property type="term" value="F:hydrolase activity"/>
    <property type="evidence" value="ECO:0007669"/>
    <property type="project" value="InterPro"/>
</dbReference>
<name>A0A927CH36_9BACL</name>
<dbReference type="InterPro" id="IPR004843">
    <property type="entry name" value="Calcineurin-like_PHP"/>
</dbReference>
<dbReference type="Gene3D" id="3.60.21.10">
    <property type="match status" value="2"/>
</dbReference>
<feature type="domain" description="Calcineurin-like phosphoesterase" evidence="1">
    <location>
        <begin position="6"/>
        <end position="202"/>
    </location>
</feature>
<dbReference type="EMBL" id="JACXJA010000060">
    <property type="protein sequence ID" value="MBD2866482.1"/>
    <property type="molecule type" value="Genomic_DNA"/>
</dbReference>
<proteinExistence type="predicted"/>
<dbReference type="InterPro" id="IPR051918">
    <property type="entry name" value="STPP_CPPED1"/>
</dbReference>